<evidence type="ECO:0000313" key="4">
    <source>
        <dbReference type="Proteomes" id="UP000467236"/>
    </source>
</evidence>
<keyword evidence="4" id="KW-1185">Reference proteome</keyword>
<dbReference type="Gene3D" id="3.40.50.1820">
    <property type="entry name" value="alpha/beta hydrolase"/>
    <property type="match status" value="1"/>
</dbReference>
<proteinExistence type="predicted"/>
<dbReference type="InterPro" id="IPR013228">
    <property type="entry name" value="PE-PPE_C"/>
</dbReference>
<reference evidence="3 4" key="1">
    <citation type="journal article" date="2019" name="Emerg. Microbes Infect.">
        <title>Comprehensive subspecies identification of 175 nontuberculous mycobacteria species based on 7547 genomic profiles.</title>
        <authorList>
            <person name="Matsumoto Y."/>
            <person name="Kinjo T."/>
            <person name="Motooka D."/>
            <person name="Nabeya D."/>
            <person name="Jung N."/>
            <person name="Uechi K."/>
            <person name="Horii T."/>
            <person name="Iida T."/>
            <person name="Fujita J."/>
            <person name="Nakamura S."/>
        </authorList>
    </citation>
    <scope>NUCLEOTIDE SEQUENCE [LARGE SCALE GENOMIC DNA]</scope>
    <source>
        <strain evidence="3 4">JCM 14233</strain>
    </source>
</reference>
<accession>A0A7I7MQ22</accession>
<dbReference type="InterPro" id="IPR029058">
    <property type="entry name" value="AB_hydrolase_fold"/>
</dbReference>
<dbReference type="KEGG" id="mshj:MSHI_17830"/>
<dbReference type="FunFam" id="1.10.287.850:FF:000001">
    <property type="entry name" value="PE_PGRS39"/>
    <property type="match status" value="1"/>
</dbReference>
<dbReference type="Gene3D" id="1.10.287.850">
    <property type="entry name" value="HP0062-like domain"/>
    <property type="match status" value="1"/>
</dbReference>
<dbReference type="SUPFAM" id="SSF53474">
    <property type="entry name" value="alpha/beta-Hydrolases"/>
    <property type="match status" value="1"/>
</dbReference>
<sequence>MVGEPGFLGGPEGGMSFVIAAPETVAAAAAEVAGIGSAVNAANAAAAAPTTRLLAAAADEVSAAIAALFSSHAREYQALSAQLAAFHDQFVRTLDAGAAAYAGAEAANAALLERARLDLLTAASAPARPGVPATMTSTLASGAHTALIMGSTGTPHPPMDYMQQVYDRFIAPQYPGYGFTGLYTPAQFQPFTGIPSLTYDESAALGATYLNAAIMDHVAAGDHLVVLGFSQSSSVATLVMRHLNTLPAGVAPSPDQLSFVLLGNPNNPNGGILARFPGLYIQSVGLTFNGATPDTAYPTTVYTTQYDGFADFPQYPINVLADLNALLGIPYAHSLYYELTPEQLASGIVLPVSSPDSDVTYILIPNEHLPLLQPLRGIVPEPVLDLVEPNLRVIVELGYDRTGYADVHTPAGLFPTHLNPVRVAGDLAAGTALGIDNALADLGLPPLPKPPPLPGLPFPTELSSLSLPGVPPPVPDRIPVPPQIGALIDGPLTDLDRWLDTVINRHIDPVITSTIYQAGDQLSAAAKSHGASSDVLNAIVVGQQVLPMLVEGPGLFVTADTHYLVTAIQALADGDLRGFDQNLQLIPATNSALLMFGVTIPAAAAVAVLTGEDFPT</sequence>
<dbReference type="SUPFAM" id="SSF140459">
    <property type="entry name" value="PE/PPE dimer-like"/>
    <property type="match status" value="1"/>
</dbReference>
<evidence type="ECO:0000313" key="3">
    <source>
        <dbReference type="EMBL" id="BBX73877.1"/>
    </source>
</evidence>
<feature type="domain" description="PE" evidence="1">
    <location>
        <begin position="18"/>
        <end position="108"/>
    </location>
</feature>
<dbReference type="Proteomes" id="UP000467236">
    <property type="component" value="Chromosome"/>
</dbReference>
<organism evidence="3 4">
    <name type="scientific">Mycobacterium shinjukuense</name>
    <dbReference type="NCBI Taxonomy" id="398694"/>
    <lineage>
        <taxon>Bacteria</taxon>
        <taxon>Bacillati</taxon>
        <taxon>Actinomycetota</taxon>
        <taxon>Actinomycetes</taxon>
        <taxon>Mycobacteriales</taxon>
        <taxon>Mycobacteriaceae</taxon>
        <taxon>Mycobacterium</taxon>
    </lineage>
</organism>
<feature type="domain" description="PE-PPE" evidence="2">
    <location>
        <begin position="175"/>
        <end position="400"/>
    </location>
</feature>
<dbReference type="AlphaFoldDB" id="A0A7I7MQ22"/>
<name>A0A7I7MQ22_9MYCO</name>
<dbReference type="Pfam" id="PF08237">
    <property type="entry name" value="PE-PPE"/>
    <property type="match status" value="1"/>
</dbReference>
<evidence type="ECO:0000259" key="2">
    <source>
        <dbReference type="Pfam" id="PF08237"/>
    </source>
</evidence>
<dbReference type="InterPro" id="IPR000084">
    <property type="entry name" value="PE-PGRS_N"/>
</dbReference>
<dbReference type="Pfam" id="PF00934">
    <property type="entry name" value="PE"/>
    <property type="match status" value="1"/>
</dbReference>
<gene>
    <name evidence="3" type="primary">PE16</name>
    <name evidence="3" type="ORF">MSHI_17830</name>
</gene>
<evidence type="ECO:0000259" key="1">
    <source>
        <dbReference type="Pfam" id="PF00934"/>
    </source>
</evidence>
<dbReference type="EMBL" id="AP022575">
    <property type="protein sequence ID" value="BBX73877.1"/>
    <property type="molecule type" value="Genomic_DNA"/>
</dbReference>
<dbReference type="InterPro" id="IPR038332">
    <property type="entry name" value="PPE_sf"/>
</dbReference>
<protein>
    <submittedName>
        <fullName evidence="3">PE family protein</fullName>
    </submittedName>
</protein>